<dbReference type="Proteomes" id="UP000546031">
    <property type="component" value="Unassembled WGS sequence"/>
</dbReference>
<evidence type="ECO:0000313" key="2">
    <source>
        <dbReference type="Proteomes" id="UP000546031"/>
    </source>
</evidence>
<name>A0A850HCH5_9SPHN</name>
<keyword evidence="2" id="KW-1185">Reference proteome</keyword>
<organism evidence="1 2">
    <name type="scientific">Altererythrobacter lutimaris</name>
    <dbReference type="NCBI Taxonomy" id="2743979"/>
    <lineage>
        <taxon>Bacteria</taxon>
        <taxon>Pseudomonadati</taxon>
        <taxon>Pseudomonadota</taxon>
        <taxon>Alphaproteobacteria</taxon>
        <taxon>Sphingomonadales</taxon>
        <taxon>Erythrobacteraceae</taxon>
        <taxon>Altererythrobacter</taxon>
    </lineage>
</organism>
<dbReference type="EMBL" id="JABWTA010000001">
    <property type="protein sequence ID" value="NVE95459.1"/>
    <property type="molecule type" value="Genomic_DNA"/>
</dbReference>
<dbReference type="RefSeq" id="WP_176273672.1">
    <property type="nucleotide sequence ID" value="NZ_JABWTA010000001.1"/>
</dbReference>
<sequence>MLENSLFKNAQLSNSAASGFQGRALHAVGWNDLTARINAARDLRELLKQDLVLGAASFTDAAAGYFVPGEESERSINHNALGASKGLEDNELNIHSAAGVDLSDDSHNQGCREQ</sequence>
<protein>
    <submittedName>
        <fullName evidence="1">Uncharacterized protein</fullName>
    </submittedName>
</protein>
<proteinExistence type="predicted"/>
<dbReference type="AlphaFoldDB" id="A0A850HCH5"/>
<accession>A0A850HCH5</accession>
<gene>
    <name evidence="1" type="ORF">HUO12_11160</name>
</gene>
<evidence type="ECO:0000313" key="1">
    <source>
        <dbReference type="EMBL" id="NVE95459.1"/>
    </source>
</evidence>
<reference evidence="1 2" key="1">
    <citation type="submission" date="2020-06" db="EMBL/GenBank/DDBJ databases">
        <title>Altererythrobacter lutimaris sp. nov., a marine bacterium isolated from a tidal flat.</title>
        <authorList>
            <person name="Kim D."/>
            <person name="Yoo Y."/>
            <person name="Kim J.-J."/>
        </authorList>
    </citation>
    <scope>NUCLEOTIDE SEQUENCE [LARGE SCALE GENOMIC DNA]</scope>
    <source>
        <strain evidence="1 2">JGD-16</strain>
    </source>
</reference>
<comment type="caution">
    <text evidence="1">The sequence shown here is derived from an EMBL/GenBank/DDBJ whole genome shotgun (WGS) entry which is preliminary data.</text>
</comment>